<comment type="caution">
    <text evidence="1">The sequence shown here is derived from an EMBL/GenBank/DDBJ whole genome shotgun (WGS) entry which is preliminary data.</text>
</comment>
<accession>A0A2N0B656</accession>
<dbReference type="AlphaFoldDB" id="A0A2N0B656"/>
<gene>
    <name evidence="1" type="ORF">CH379_15430</name>
</gene>
<evidence type="ECO:0000313" key="1">
    <source>
        <dbReference type="EMBL" id="PJZ92025.1"/>
    </source>
</evidence>
<sequence>MFSSGSNRLAVVRFEIRCVFLRSGFLIEKRLFYLIQKAHRHGGSQTRQYASNMERNYTSR</sequence>
<proteinExistence type="predicted"/>
<reference evidence="1" key="1">
    <citation type="submission" date="2017-07" db="EMBL/GenBank/DDBJ databases">
        <title>Leptospira spp. isolated from tropical soils.</title>
        <authorList>
            <person name="Thibeaux R."/>
            <person name="Iraola G."/>
            <person name="Ferres I."/>
            <person name="Bierque E."/>
            <person name="Girault D."/>
            <person name="Soupe-Gilbert M.-E."/>
            <person name="Picardeau M."/>
            <person name="Goarant C."/>
        </authorList>
    </citation>
    <scope>NUCLEOTIDE SEQUENCE [LARGE SCALE GENOMIC DNA]</scope>
    <source>
        <strain evidence="1">ATI7-C-A5</strain>
    </source>
</reference>
<organism evidence="1">
    <name type="scientific">Leptospira ellisii</name>
    <dbReference type="NCBI Taxonomy" id="2023197"/>
    <lineage>
        <taxon>Bacteria</taxon>
        <taxon>Pseudomonadati</taxon>
        <taxon>Spirochaetota</taxon>
        <taxon>Spirochaetia</taxon>
        <taxon>Leptospirales</taxon>
        <taxon>Leptospiraceae</taxon>
        <taxon>Leptospira</taxon>
    </lineage>
</organism>
<dbReference type="EMBL" id="NPEF01000182">
    <property type="protein sequence ID" value="PJZ92025.1"/>
    <property type="molecule type" value="Genomic_DNA"/>
</dbReference>
<protein>
    <submittedName>
        <fullName evidence="1">Uncharacterized protein</fullName>
    </submittedName>
</protein>
<name>A0A2N0B656_9LEPT</name>